<reference evidence="1" key="2">
    <citation type="journal article" date="2015" name="Data Brief">
        <title>Shoot transcriptome of the giant reed, Arundo donax.</title>
        <authorList>
            <person name="Barrero R.A."/>
            <person name="Guerrero F.D."/>
            <person name="Moolhuijzen P."/>
            <person name="Goolsby J.A."/>
            <person name="Tidwell J."/>
            <person name="Bellgard S.E."/>
            <person name="Bellgard M.I."/>
        </authorList>
    </citation>
    <scope>NUCLEOTIDE SEQUENCE</scope>
    <source>
        <tissue evidence="1">Shoot tissue taken approximately 20 cm above the soil surface</tissue>
    </source>
</reference>
<dbReference type="EMBL" id="GBRH01205045">
    <property type="protein sequence ID" value="JAD92850.1"/>
    <property type="molecule type" value="Transcribed_RNA"/>
</dbReference>
<dbReference type="EMBL" id="GBRH01168881">
    <property type="protein sequence ID" value="JAE29015.1"/>
    <property type="molecule type" value="Transcribed_RNA"/>
</dbReference>
<reference evidence="1" key="1">
    <citation type="submission" date="2014-09" db="EMBL/GenBank/DDBJ databases">
        <authorList>
            <person name="Magalhaes I.L.F."/>
            <person name="Oliveira U."/>
            <person name="Santos F.R."/>
            <person name="Vidigal T.H.D.A."/>
            <person name="Brescovit A.D."/>
            <person name="Santos A.J."/>
        </authorList>
    </citation>
    <scope>NUCLEOTIDE SEQUENCE</scope>
    <source>
        <tissue evidence="1">Shoot tissue taken approximately 20 cm above the soil surface</tissue>
    </source>
</reference>
<accession>A0A0A9E4M6</accession>
<name>A0A0A9E4M6_ARUDO</name>
<protein>
    <submittedName>
        <fullName evidence="1">Uncharacterized protein</fullName>
    </submittedName>
</protein>
<sequence>MQTEVLCTSCCCSCFHTLKLLLKQQPAEKRLCGTVSELTPSSSSPSHH</sequence>
<dbReference type="AlphaFoldDB" id="A0A0A9E4M6"/>
<evidence type="ECO:0000313" key="1">
    <source>
        <dbReference type="EMBL" id="JAD92850.1"/>
    </source>
</evidence>
<proteinExistence type="predicted"/>
<organism evidence="1">
    <name type="scientific">Arundo donax</name>
    <name type="common">Giant reed</name>
    <name type="synonym">Donax arundinaceus</name>
    <dbReference type="NCBI Taxonomy" id="35708"/>
    <lineage>
        <taxon>Eukaryota</taxon>
        <taxon>Viridiplantae</taxon>
        <taxon>Streptophyta</taxon>
        <taxon>Embryophyta</taxon>
        <taxon>Tracheophyta</taxon>
        <taxon>Spermatophyta</taxon>
        <taxon>Magnoliopsida</taxon>
        <taxon>Liliopsida</taxon>
        <taxon>Poales</taxon>
        <taxon>Poaceae</taxon>
        <taxon>PACMAD clade</taxon>
        <taxon>Arundinoideae</taxon>
        <taxon>Arundineae</taxon>
        <taxon>Arundo</taxon>
    </lineage>
</organism>